<dbReference type="InterPro" id="IPR036390">
    <property type="entry name" value="WH_DNA-bd_sf"/>
</dbReference>
<evidence type="ECO:0000313" key="1">
    <source>
        <dbReference type="EMBL" id="KHT62718.1"/>
    </source>
</evidence>
<reference evidence="1 2" key="1">
    <citation type="submission" date="2014-12" db="EMBL/GenBank/DDBJ databases">
        <title>Genome sequencing of Photobacterium gaetbulicola AD005a.</title>
        <authorList>
            <person name="Adrian T.G.S."/>
            <person name="Chan K.G."/>
        </authorList>
    </citation>
    <scope>NUCLEOTIDE SEQUENCE [LARGE SCALE GENOMIC DNA]</scope>
    <source>
        <strain evidence="1 2">AD005a</strain>
    </source>
</reference>
<dbReference type="Proteomes" id="UP000031278">
    <property type="component" value="Unassembled WGS sequence"/>
</dbReference>
<comment type="caution">
    <text evidence="1">The sequence shown here is derived from an EMBL/GenBank/DDBJ whole genome shotgun (WGS) entry which is preliminary data.</text>
</comment>
<dbReference type="SUPFAM" id="SSF46785">
    <property type="entry name" value="Winged helix' DNA-binding domain"/>
    <property type="match status" value="1"/>
</dbReference>
<evidence type="ECO:0008006" key="3">
    <source>
        <dbReference type="Google" id="ProtNLM"/>
    </source>
</evidence>
<organism evidence="1 2">
    <name type="scientific">Photobacterium gaetbulicola</name>
    <dbReference type="NCBI Taxonomy" id="1295392"/>
    <lineage>
        <taxon>Bacteria</taxon>
        <taxon>Pseudomonadati</taxon>
        <taxon>Pseudomonadota</taxon>
        <taxon>Gammaproteobacteria</taxon>
        <taxon>Vibrionales</taxon>
        <taxon>Vibrionaceae</taxon>
        <taxon>Photobacterium</taxon>
    </lineage>
</organism>
<dbReference type="AlphaFoldDB" id="A0A0B9G1W9"/>
<gene>
    <name evidence="1" type="ORF">RJ45_15855</name>
</gene>
<proteinExistence type="predicted"/>
<accession>A0A0B9G1W9</accession>
<dbReference type="EMBL" id="JWLZ01000172">
    <property type="protein sequence ID" value="KHT62718.1"/>
    <property type="molecule type" value="Genomic_DNA"/>
</dbReference>
<evidence type="ECO:0000313" key="2">
    <source>
        <dbReference type="Proteomes" id="UP000031278"/>
    </source>
</evidence>
<sequence>MRISHKRKVQLKLQKRLKGLVVEAKPAAVKAVVKKAPTAETVKAAPAAKPVVEEKKPVEAAAPVAAKVSLTPKQQQVLDIVVKNAEGINPKGIGLEAGQEDSKAASWATGALKKLTEEGLVERIQLASNKVLYKAL</sequence>
<dbReference type="RefSeq" id="WP_039464252.1">
    <property type="nucleotide sequence ID" value="NZ_JWLZ01000172.1"/>
</dbReference>
<protein>
    <recommendedName>
        <fullName evidence="3">MarR family transcriptional regulator</fullName>
    </recommendedName>
</protein>
<name>A0A0B9G1W9_9GAMM</name>